<name>A0ABX0U7R1_9SPHN</name>
<proteinExistence type="predicted"/>
<evidence type="ECO:0008006" key="4">
    <source>
        <dbReference type="Google" id="ProtNLM"/>
    </source>
</evidence>
<protein>
    <recommendedName>
        <fullName evidence="4">Scaffolding protein</fullName>
    </recommendedName>
</protein>
<gene>
    <name evidence="2" type="ORF">FHT01_002369</name>
</gene>
<feature type="compositionally biased region" description="Basic and acidic residues" evidence="1">
    <location>
        <begin position="300"/>
        <end position="316"/>
    </location>
</feature>
<organism evidence="2 3">
    <name type="scientific">Sphingomonas japonica</name>
    <dbReference type="NCBI Taxonomy" id="511662"/>
    <lineage>
        <taxon>Bacteria</taxon>
        <taxon>Pseudomonadati</taxon>
        <taxon>Pseudomonadota</taxon>
        <taxon>Alphaproteobacteria</taxon>
        <taxon>Sphingomonadales</taxon>
        <taxon>Sphingomonadaceae</taxon>
        <taxon>Sphingomonas</taxon>
    </lineage>
</organism>
<feature type="region of interest" description="Disordered" evidence="1">
    <location>
        <begin position="270"/>
        <end position="316"/>
    </location>
</feature>
<evidence type="ECO:0000313" key="2">
    <source>
        <dbReference type="EMBL" id="NIJ24827.1"/>
    </source>
</evidence>
<feature type="compositionally biased region" description="Acidic residues" evidence="1">
    <location>
        <begin position="29"/>
        <end position="68"/>
    </location>
</feature>
<feature type="region of interest" description="Disordered" evidence="1">
    <location>
        <begin position="1"/>
        <end position="90"/>
    </location>
</feature>
<dbReference type="RefSeq" id="WP_140047247.1">
    <property type="nucleotide sequence ID" value="NZ_BAAAEV010000001.1"/>
</dbReference>
<sequence>MAHPETEAVDAPVDDMDSAAAAIGKLMGGDDEPRDDDEDSEPDSEGEPEDGDLDLEGDEEEGEDDEPESPAIEAPASLSAEEKARYAQLPPEAQRLIAEVETRRNGQVQQATTKAAEAQRVAEARAAQADAQAKAVYAQQLKAFADGIAPQRPDPRLAQADPATYIAMQAQYEAARAQHDEFVQQVQSLESEAATQMTETEIAERNRALLAIPEVQNEETRAVFFEKAETAAKRIGLDIGELTRKASASELKALRDIADAFEKADKYDTAMTKQMQRVRDGRKVKTAKPNAAQPSSSEGRGYREARQRLSKSGDVRDAAAAIAGLR</sequence>
<dbReference type="EMBL" id="JAASQP010000001">
    <property type="protein sequence ID" value="NIJ24827.1"/>
    <property type="molecule type" value="Genomic_DNA"/>
</dbReference>
<evidence type="ECO:0000313" key="3">
    <source>
        <dbReference type="Proteomes" id="UP000788153"/>
    </source>
</evidence>
<comment type="caution">
    <text evidence="2">The sequence shown here is derived from an EMBL/GenBank/DDBJ whole genome shotgun (WGS) entry which is preliminary data.</text>
</comment>
<reference evidence="2 3" key="1">
    <citation type="submission" date="2020-03" db="EMBL/GenBank/DDBJ databases">
        <title>Genomic Encyclopedia of Type Strains, Phase IV (KMG-IV): sequencing the most valuable type-strain genomes for metagenomic binning, comparative biology and taxonomic classification.</title>
        <authorList>
            <person name="Goeker M."/>
        </authorList>
    </citation>
    <scope>NUCLEOTIDE SEQUENCE [LARGE SCALE GENOMIC DNA]</scope>
    <source>
        <strain evidence="2 3">DSM 22753</strain>
    </source>
</reference>
<evidence type="ECO:0000256" key="1">
    <source>
        <dbReference type="SAM" id="MobiDB-lite"/>
    </source>
</evidence>
<dbReference type="Proteomes" id="UP000788153">
    <property type="component" value="Unassembled WGS sequence"/>
</dbReference>
<keyword evidence="3" id="KW-1185">Reference proteome</keyword>
<accession>A0ABX0U7R1</accession>